<proteinExistence type="predicted"/>
<feature type="region of interest" description="Disordered" evidence="6">
    <location>
        <begin position="235"/>
        <end position="255"/>
    </location>
</feature>
<dbReference type="PANTHER" id="PTHR14167">
    <property type="entry name" value="SH3 DOMAIN-CONTAINING"/>
    <property type="match status" value="1"/>
</dbReference>
<dbReference type="SUPFAM" id="SSF50044">
    <property type="entry name" value="SH3-domain"/>
    <property type="match status" value="1"/>
</dbReference>
<evidence type="ECO:0000256" key="7">
    <source>
        <dbReference type="SAM" id="Phobius"/>
    </source>
</evidence>
<gene>
    <name evidence="10" type="ORF">BGZ80_003096</name>
</gene>
<organism evidence="10 11">
    <name type="scientific">Entomortierella chlamydospora</name>
    <dbReference type="NCBI Taxonomy" id="101097"/>
    <lineage>
        <taxon>Eukaryota</taxon>
        <taxon>Fungi</taxon>
        <taxon>Fungi incertae sedis</taxon>
        <taxon>Mucoromycota</taxon>
        <taxon>Mortierellomycotina</taxon>
        <taxon>Mortierellomycetes</taxon>
        <taxon>Mortierellales</taxon>
        <taxon>Mortierellaceae</taxon>
        <taxon>Entomortierella</taxon>
    </lineage>
</organism>
<dbReference type="SMART" id="SM00326">
    <property type="entry name" value="SH3"/>
    <property type="match status" value="1"/>
</dbReference>
<feature type="compositionally biased region" description="Low complexity" evidence="6">
    <location>
        <begin position="462"/>
        <end position="474"/>
    </location>
</feature>
<comment type="caution">
    <text evidence="10">The sequence shown here is derived from an EMBL/GenBank/DDBJ whole genome shotgun (WGS) entry which is preliminary data.</text>
</comment>
<keyword evidence="3" id="KW-0175">Coiled coil</keyword>
<accession>A0A9P6N444</accession>
<feature type="signal peptide" evidence="8">
    <location>
        <begin position="1"/>
        <end position="27"/>
    </location>
</feature>
<sequence length="537" mass="55765">MTPNTHRGLWLTRALVPLALLATSAHSACVSLATSTACPSFSQYSVDTSVAGTITSMGVGINFTSFTDTASFDSAVLSAAGFMTSSTCTAYNPATQRIRYQDTVLCTIAIQDSNSLKCDSNSNDYPNMCASSCTLYASALSAMVAKECANDTQSTGNVSDMNSICKGSSSMGWSGLIGDPTDTVACVNATTNEQSTCGFGTQVAMCSYCASNSTDTCCASSTLCTTTSSTTLAPTTTSAAITPPSPSSGTSTNNGSSGLSTAALGGIIGGGVAAFLIFFAIVICCVRRNRPVNNSGNKNLSRHVSNSSTMKYNISAPKIQEEGFAASLGIAPIPMTALPNSEKDLGATAAAAAAAAAAATDNRISKGSMVAGDKPSYCQALYPYQASMADELDLTPGDIVKVHRVFDDGWAVGMNMNTSNEGAFPVVCVMFVDESSLEDDFEDVNMRSMTPMGHREDDVKGSQRSSLPSRASSPVNLPKRHSSMLRDSLIIPGVSAPMTSSPLAGGNNQRLQPPVRDTMMSDASSINRWWEGEGSSK</sequence>
<feature type="compositionally biased region" description="Polar residues" evidence="6">
    <location>
        <begin position="497"/>
        <end position="511"/>
    </location>
</feature>
<dbReference type="PROSITE" id="PS50002">
    <property type="entry name" value="SH3"/>
    <property type="match status" value="1"/>
</dbReference>
<feature type="chain" id="PRO_5040393377" description="SH3 domain-containing protein" evidence="8">
    <location>
        <begin position="28"/>
        <end position="537"/>
    </location>
</feature>
<dbReference type="EMBL" id="JAAAID010000018">
    <property type="protein sequence ID" value="KAG0024428.1"/>
    <property type="molecule type" value="Genomic_DNA"/>
</dbReference>
<dbReference type="InterPro" id="IPR036028">
    <property type="entry name" value="SH3-like_dom_sf"/>
</dbReference>
<evidence type="ECO:0000256" key="5">
    <source>
        <dbReference type="PROSITE-ProRule" id="PRU00192"/>
    </source>
</evidence>
<comment type="subcellular location">
    <subcellularLocation>
        <location evidence="1">Membrane</location>
        <topology evidence="1">Peripheral membrane protein</topology>
    </subcellularLocation>
</comment>
<evidence type="ECO:0000256" key="3">
    <source>
        <dbReference type="ARBA" id="ARBA00023054"/>
    </source>
</evidence>
<keyword evidence="4 7" id="KW-0472">Membrane</keyword>
<keyword evidence="8" id="KW-0732">Signal</keyword>
<feature type="domain" description="SH3" evidence="9">
    <location>
        <begin position="373"/>
        <end position="434"/>
    </location>
</feature>
<name>A0A9P6N444_9FUNG</name>
<evidence type="ECO:0000313" key="10">
    <source>
        <dbReference type="EMBL" id="KAG0024428.1"/>
    </source>
</evidence>
<dbReference type="AlphaFoldDB" id="A0A9P6N444"/>
<feature type="region of interest" description="Disordered" evidence="6">
    <location>
        <begin position="495"/>
        <end position="537"/>
    </location>
</feature>
<evidence type="ECO:0000256" key="4">
    <source>
        <dbReference type="ARBA" id="ARBA00023136"/>
    </source>
</evidence>
<keyword evidence="7" id="KW-0812">Transmembrane</keyword>
<protein>
    <recommendedName>
        <fullName evidence="9">SH3 domain-containing protein</fullName>
    </recommendedName>
</protein>
<dbReference type="Pfam" id="PF00018">
    <property type="entry name" value="SH3_1"/>
    <property type="match status" value="1"/>
</dbReference>
<dbReference type="PANTHER" id="PTHR14167:SF81">
    <property type="entry name" value="ENDOPHILIN-A"/>
    <property type="match status" value="1"/>
</dbReference>
<evidence type="ECO:0000313" key="11">
    <source>
        <dbReference type="Proteomes" id="UP000703661"/>
    </source>
</evidence>
<evidence type="ECO:0000256" key="1">
    <source>
        <dbReference type="ARBA" id="ARBA00004170"/>
    </source>
</evidence>
<dbReference type="Gene3D" id="2.30.30.40">
    <property type="entry name" value="SH3 Domains"/>
    <property type="match status" value="1"/>
</dbReference>
<evidence type="ECO:0000256" key="6">
    <source>
        <dbReference type="SAM" id="MobiDB-lite"/>
    </source>
</evidence>
<evidence type="ECO:0000259" key="9">
    <source>
        <dbReference type="PROSITE" id="PS50002"/>
    </source>
</evidence>
<keyword evidence="7" id="KW-1133">Transmembrane helix</keyword>
<keyword evidence="2 5" id="KW-0728">SH3 domain</keyword>
<dbReference type="InterPro" id="IPR001452">
    <property type="entry name" value="SH3_domain"/>
</dbReference>
<dbReference type="InterPro" id="IPR050384">
    <property type="entry name" value="Endophilin_SH3RF"/>
</dbReference>
<dbReference type="Proteomes" id="UP000703661">
    <property type="component" value="Unassembled WGS sequence"/>
</dbReference>
<reference evidence="10" key="1">
    <citation type="journal article" date="2020" name="Fungal Divers.">
        <title>Resolving the Mortierellaceae phylogeny through synthesis of multi-gene phylogenetics and phylogenomics.</title>
        <authorList>
            <person name="Vandepol N."/>
            <person name="Liber J."/>
            <person name="Desiro A."/>
            <person name="Na H."/>
            <person name="Kennedy M."/>
            <person name="Barry K."/>
            <person name="Grigoriev I.V."/>
            <person name="Miller A.N."/>
            <person name="O'Donnell K."/>
            <person name="Stajich J.E."/>
            <person name="Bonito G."/>
        </authorList>
    </citation>
    <scope>NUCLEOTIDE SEQUENCE</scope>
    <source>
        <strain evidence="10">NRRL 2769</strain>
    </source>
</reference>
<keyword evidence="11" id="KW-1185">Reference proteome</keyword>
<evidence type="ECO:0000256" key="2">
    <source>
        <dbReference type="ARBA" id="ARBA00022443"/>
    </source>
</evidence>
<evidence type="ECO:0000256" key="8">
    <source>
        <dbReference type="SAM" id="SignalP"/>
    </source>
</evidence>
<feature type="transmembrane region" description="Helical" evidence="7">
    <location>
        <begin position="262"/>
        <end position="286"/>
    </location>
</feature>
<feature type="region of interest" description="Disordered" evidence="6">
    <location>
        <begin position="448"/>
        <end position="479"/>
    </location>
</feature>